<reference evidence="1 2" key="1">
    <citation type="submission" date="2013-12" db="EMBL/GenBank/DDBJ databases">
        <authorList>
            <consortium name="DOE Joint Genome Institute"/>
            <person name="Bryant D.A."/>
            <person name="Huntemann M."/>
            <person name="Han J."/>
            <person name="Chen A."/>
            <person name="Kyrpides N."/>
            <person name="Mavromatis K."/>
            <person name="Markowitz V."/>
            <person name="Palaniappan K."/>
            <person name="Ivanova N."/>
            <person name="Schaumberg A."/>
            <person name="Pati A."/>
            <person name="Liolios K."/>
            <person name="Nordberg H.P."/>
            <person name="Cantor M.N."/>
            <person name="Hua S.X."/>
            <person name="Woyke T."/>
        </authorList>
    </citation>
    <scope>NUCLEOTIDE SEQUENCE [LARGE SCALE GENOMIC DNA]</scope>
    <source>
        <strain evidence="1 2">984</strain>
    </source>
</reference>
<keyword evidence="2" id="KW-1185">Reference proteome</keyword>
<protein>
    <submittedName>
        <fullName evidence="1">Uncharacterized protein</fullName>
    </submittedName>
</protein>
<dbReference type="RefSeq" id="WP_005220643.1">
    <property type="nucleotide sequence ID" value="NZ_CP007031.1"/>
</dbReference>
<evidence type="ECO:0000313" key="1">
    <source>
        <dbReference type="EMBL" id="AHF05407.1"/>
    </source>
</evidence>
<evidence type="ECO:0000313" key="2">
    <source>
        <dbReference type="Proteomes" id="UP000005275"/>
    </source>
</evidence>
<proteinExistence type="predicted"/>
<dbReference type="KEGG" id="mpur:MARPU_05635"/>
<dbReference type="EMBL" id="CP007031">
    <property type="protein sequence ID" value="AHF05407.1"/>
    <property type="molecule type" value="Genomic_DNA"/>
</dbReference>
<sequence length="64" mass="7419">MEITIEQRIALMQLAKDIASREDPQNFMKRHSVEWRDNAPPTQVEMTLSAYHQLLAQVLDSPPK</sequence>
<dbReference type="STRING" id="765910.MARPU_05635"/>
<dbReference type="HOGENOM" id="CLU_2862567_0_0_6"/>
<dbReference type="Proteomes" id="UP000005275">
    <property type="component" value="Chromosome"/>
</dbReference>
<gene>
    <name evidence="1" type="ORF">MARPU_05635</name>
</gene>
<accession>W0E3S4</accession>
<dbReference type="AlphaFoldDB" id="W0E3S4"/>
<organism evidence="1 2">
    <name type="scientific">Marichromatium purpuratum 984</name>
    <dbReference type="NCBI Taxonomy" id="765910"/>
    <lineage>
        <taxon>Bacteria</taxon>
        <taxon>Pseudomonadati</taxon>
        <taxon>Pseudomonadota</taxon>
        <taxon>Gammaproteobacteria</taxon>
        <taxon>Chromatiales</taxon>
        <taxon>Chromatiaceae</taxon>
        <taxon>Marichromatium</taxon>
    </lineage>
</organism>
<name>W0E3S4_MARPU</name>